<feature type="binding site" evidence="10">
    <location>
        <position position="78"/>
    </location>
    <ligand>
        <name>Na(+)</name>
        <dbReference type="ChEBI" id="CHEBI:29101"/>
        <note>structural</note>
    </ligand>
</feature>
<keyword evidence="5 10" id="KW-0472">Membrane</keyword>
<evidence type="ECO:0000313" key="12">
    <source>
        <dbReference type="Proteomes" id="UP001601059"/>
    </source>
</evidence>
<feature type="transmembrane region" description="Helical" evidence="10">
    <location>
        <begin position="99"/>
        <end position="120"/>
    </location>
</feature>
<feature type="transmembrane region" description="Helical" evidence="10">
    <location>
        <begin position="32"/>
        <end position="53"/>
    </location>
</feature>
<comment type="activity regulation">
    <text evidence="10">Na(+) is not transported, but it plays an essential structural role and its presence is essential for fluoride channel function.</text>
</comment>
<evidence type="ECO:0000256" key="9">
    <source>
        <dbReference type="ARBA" id="ARBA00049940"/>
    </source>
</evidence>
<organism evidence="11 12">
    <name type="scientific">Cytobacillus spartinae</name>
    <dbReference type="NCBI Taxonomy" id="3299023"/>
    <lineage>
        <taxon>Bacteria</taxon>
        <taxon>Bacillati</taxon>
        <taxon>Bacillota</taxon>
        <taxon>Bacilli</taxon>
        <taxon>Bacillales</taxon>
        <taxon>Bacillaceae</taxon>
        <taxon>Cytobacillus</taxon>
    </lineage>
</organism>
<dbReference type="Pfam" id="PF02537">
    <property type="entry name" value="CRCB"/>
    <property type="match status" value="1"/>
</dbReference>
<evidence type="ECO:0000256" key="7">
    <source>
        <dbReference type="ARBA" id="ARBA00035120"/>
    </source>
</evidence>
<evidence type="ECO:0000256" key="2">
    <source>
        <dbReference type="ARBA" id="ARBA00022475"/>
    </source>
</evidence>
<sequence>MAVYFWIGIGGVVGSLLRYGVSILTLELLNRGFPYGTLIVNLIGSFLLGWFTTNILQKNKISRHFSLAIGTGLIGSFTTFSTLSNEVLTLIQNGLITEMVIYILVSLIGGLFLAFIGLSLGNHKEGKPI</sequence>
<dbReference type="PANTHER" id="PTHR28259">
    <property type="entry name" value="FLUORIDE EXPORT PROTEIN 1-RELATED"/>
    <property type="match status" value="1"/>
</dbReference>
<evidence type="ECO:0000256" key="5">
    <source>
        <dbReference type="ARBA" id="ARBA00023136"/>
    </source>
</evidence>
<keyword evidence="10" id="KW-0406">Ion transport</keyword>
<evidence type="ECO:0000313" key="11">
    <source>
        <dbReference type="EMBL" id="MFE8699508.1"/>
    </source>
</evidence>
<dbReference type="EMBL" id="JBIACK010000001">
    <property type="protein sequence ID" value="MFE8699508.1"/>
    <property type="molecule type" value="Genomic_DNA"/>
</dbReference>
<feature type="binding site" evidence="10">
    <location>
        <position position="75"/>
    </location>
    <ligand>
        <name>Na(+)</name>
        <dbReference type="ChEBI" id="CHEBI:29101"/>
        <note>structural</note>
    </ligand>
</feature>
<dbReference type="NCBIfam" id="TIGR00494">
    <property type="entry name" value="crcB"/>
    <property type="match status" value="1"/>
</dbReference>
<dbReference type="InterPro" id="IPR003691">
    <property type="entry name" value="FluC"/>
</dbReference>
<keyword evidence="6 10" id="KW-0407">Ion channel</keyword>
<evidence type="ECO:0000256" key="6">
    <source>
        <dbReference type="ARBA" id="ARBA00023303"/>
    </source>
</evidence>
<proteinExistence type="inferred from homology"/>
<gene>
    <name evidence="10 11" type="primary">crcB</name>
    <name evidence="10" type="synonym">fluC</name>
    <name evidence="11" type="ORF">ACFYKX_02600</name>
</gene>
<evidence type="ECO:0000256" key="8">
    <source>
        <dbReference type="ARBA" id="ARBA00035585"/>
    </source>
</evidence>
<keyword evidence="10" id="KW-0813">Transport</keyword>
<comment type="similarity">
    <text evidence="7 10">Belongs to the fluoride channel Fluc/FEX (TC 1.A.43) family.</text>
</comment>
<keyword evidence="4 10" id="KW-1133">Transmembrane helix</keyword>
<evidence type="ECO:0000256" key="3">
    <source>
        <dbReference type="ARBA" id="ARBA00022692"/>
    </source>
</evidence>
<keyword evidence="12" id="KW-1185">Reference proteome</keyword>
<comment type="function">
    <text evidence="9 10">Fluoride-specific ion channel. Important for reducing fluoride concentration in the cell, thus reducing its toxicity.</text>
</comment>
<protein>
    <recommendedName>
        <fullName evidence="10">Fluoride-specific ion channel FluC</fullName>
    </recommendedName>
</protein>
<comment type="caution">
    <text evidence="11">The sequence shown here is derived from an EMBL/GenBank/DDBJ whole genome shotgun (WGS) entry which is preliminary data.</text>
</comment>
<dbReference type="HAMAP" id="MF_00454">
    <property type="entry name" value="FluC"/>
    <property type="match status" value="1"/>
</dbReference>
<dbReference type="Proteomes" id="UP001601059">
    <property type="component" value="Unassembled WGS sequence"/>
</dbReference>
<accession>A0ABW6K5P5</accession>
<name>A0ABW6K5P5_9BACI</name>
<feature type="transmembrane region" description="Helical" evidence="10">
    <location>
        <begin position="65"/>
        <end position="84"/>
    </location>
</feature>
<dbReference type="PANTHER" id="PTHR28259:SF1">
    <property type="entry name" value="FLUORIDE EXPORT PROTEIN 1-RELATED"/>
    <property type="match status" value="1"/>
</dbReference>
<keyword evidence="2 10" id="KW-1003">Cell membrane</keyword>
<comment type="subcellular location">
    <subcellularLocation>
        <location evidence="1 10">Cell membrane</location>
        <topology evidence="1 10">Multi-pass membrane protein</topology>
    </subcellularLocation>
</comment>
<keyword evidence="10" id="KW-0479">Metal-binding</keyword>
<comment type="catalytic activity">
    <reaction evidence="8">
        <text>fluoride(in) = fluoride(out)</text>
        <dbReference type="Rhea" id="RHEA:76159"/>
        <dbReference type="ChEBI" id="CHEBI:17051"/>
    </reaction>
    <physiologicalReaction direction="left-to-right" evidence="8">
        <dbReference type="Rhea" id="RHEA:76160"/>
    </physiologicalReaction>
</comment>
<feature type="transmembrane region" description="Helical" evidence="10">
    <location>
        <begin position="5"/>
        <end position="26"/>
    </location>
</feature>
<keyword evidence="3 10" id="KW-0812">Transmembrane</keyword>
<dbReference type="RefSeq" id="WP_389357765.1">
    <property type="nucleotide sequence ID" value="NZ_JBIACK010000001.1"/>
</dbReference>
<reference evidence="11 12" key="1">
    <citation type="submission" date="2024-08" db="EMBL/GenBank/DDBJ databases">
        <title>Two novel Cytobacillus novel species.</title>
        <authorList>
            <person name="Liu G."/>
        </authorList>
    </citation>
    <scope>NUCLEOTIDE SEQUENCE [LARGE SCALE GENOMIC DNA]</scope>
    <source>
        <strain evidence="11 12">FJAT-54145</strain>
    </source>
</reference>
<evidence type="ECO:0000256" key="10">
    <source>
        <dbReference type="HAMAP-Rule" id="MF_00454"/>
    </source>
</evidence>
<evidence type="ECO:0000256" key="4">
    <source>
        <dbReference type="ARBA" id="ARBA00022989"/>
    </source>
</evidence>
<evidence type="ECO:0000256" key="1">
    <source>
        <dbReference type="ARBA" id="ARBA00004651"/>
    </source>
</evidence>
<keyword evidence="10" id="KW-0915">Sodium</keyword>